<sequence>MKKKGKTILYKLKTIKYKNYTILYVLMLMIIVFSFANPLFASWRNLTNIITQNTYFIIAAIGMSFVMIGGGIDLSVGYQMSLVGVITAVLIVSSSIPVWLAILIGLMIGAILGFLNGLIVTSVNIFPLIATLATAMVFQGASFMISEAKTYRLDHALDFLISDSLLGIPFDIWLTIIIVAIASIVFKKTYFGRYIFATGGNEEASKLSGIKTKMIRISIYALCGFFFAVATMIMMAKANVMTSTFGPGTEFTALTAAIIGGISFKGGEGKIWGLIVGIFILQVLSNGMQLSGLGAYVQYVVKGAILLFAVIFDEYQKSKRSKPKIEKTLTQE</sequence>
<evidence type="ECO:0000256" key="2">
    <source>
        <dbReference type="ARBA" id="ARBA00022475"/>
    </source>
</evidence>
<evidence type="ECO:0000256" key="1">
    <source>
        <dbReference type="ARBA" id="ARBA00004651"/>
    </source>
</evidence>
<evidence type="ECO:0000256" key="4">
    <source>
        <dbReference type="ARBA" id="ARBA00022989"/>
    </source>
</evidence>
<dbReference type="AlphaFoldDB" id="A0A7U9TL02"/>
<protein>
    <submittedName>
        <fullName evidence="6">Sugar ABC transporter permease</fullName>
    </submittedName>
</protein>
<evidence type="ECO:0000313" key="7">
    <source>
        <dbReference type="Proteomes" id="UP000620133"/>
    </source>
</evidence>
<proteinExistence type="predicted"/>
<dbReference type="EMBL" id="AP024412">
    <property type="protein sequence ID" value="BCR36719.1"/>
    <property type="molecule type" value="Genomic_DNA"/>
</dbReference>
<dbReference type="Proteomes" id="UP000620133">
    <property type="component" value="Chromosome"/>
</dbReference>
<dbReference type="GO" id="GO:0005886">
    <property type="term" value="C:plasma membrane"/>
    <property type="evidence" value="ECO:0007669"/>
    <property type="project" value="UniProtKB-SubCell"/>
</dbReference>
<dbReference type="Pfam" id="PF02653">
    <property type="entry name" value="BPD_transp_2"/>
    <property type="match status" value="1"/>
</dbReference>
<keyword evidence="5" id="KW-0472">Membrane</keyword>
<keyword evidence="4" id="KW-1133">Transmembrane helix</keyword>
<dbReference type="PANTHER" id="PTHR32196">
    <property type="entry name" value="ABC TRANSPORTER PERMEASE PROTEIN YPHD-RELATED-RELATED"/>
    <property type="match status" value="1"/>
</dbReference>
<name>A0A7U9TL02_9MOLU</name>
<comment type="subcellular location">
    <subcellularLocation>
        <location evidence="1">Cell membrane</location>
        <topology evidence="1">Multi-pass membrane protein</topology>
    </subcellularLocation>
</comment>
<evidence type="ECO:0000313" key="6">
    <source>
        <dbReference type="EMBL" id="BCR36719.1"/>
    </source>
</evidence>
<keyword evidence="7" id="KW-1185">Reference proteome</keyword>
<keyword evidence="2" id="KW-1003">Cell membrane</keyword>
<keyword evidence="3" id="KW-0812">Transmembrane</keyword>
<reference evidence="6" key="1">
    <citation type="submission" date="2021-01" db="EMBL/GenBank/DDBJ databases">
        <title>Draft genome sequence of Acholeplasmataceae bacterium strain Mahy22.</title>
        <authorList>
            <person name="Watanabe M."/>
            <person name="Kojima H."/>
            <person name="Fukui M."/>
        </authorList>
    </citation>
    <scope>NUCLEOTIDE SEQUENCE</scope>
    <source>
        <strain evidence="6">Mahy22</strain>
    </source>
</reference>
<accession>A0A7U9TL02</accession>
<organism evidence="6 7">
    <name type="scientific">Mariniplasma anaerobium</name>
    <dbReference type="NCBI Taxonomy" id="2735436"/>
    <lineage>
        <taxon>Bacteria</taxon>
        <taxon>Bacillati</taxon>
        <taxon>Mycoplasmatota</taxon>
        <taxon>Mollicutes</taxon>
        <taxon>Acholeplasmatales</taxon>
        <taxon>Acholeplasmataceae</taxon>
        <taxon>Mariniplasma</taxon>
    </lineage>
</organism>
<evidence type="ECO:0000256" key="5">
    <source>
        <dbReference type="ARBA" id="ARBA00023136"/>
    </source>
</evidence>
<gene>
    <name evidence="6" type="ORF">MPAN_016120</name>
</gene>
<dbReference type="CDD" id="cd06579">
    <property type="entry name" value="TM_PBP1_transp_AraH_like"/>
    <property type="match status" value="1"/>
</dbReference>
<dbReference type="InterPro" id="IPR001851">
    <property type="entry name" value="ABC_transp_permease"/>
</dbReference>
<dbReference type="KEGG" id="manr:MPAN_016120"/>
<evidence type="ECO:0000256" key="3">
    <source>
        <dbReference type="ARBA" id="ARBA00022692"/>
    </source>
</evidence>
<dbReference type="RefSeq" id="WP_176239360.1">
    <property type="nucleotide sequence ID" value="NZ_AP024412.1"/>
</dbReference>
<dbReference type="GO" id="GO:0022857">
    <property type="term" value="F:transmembrane transporter activity"/>
    <property type="evidence" value="ECO:0007669"/>
    <property type="project" value="InterPro"/>
</dbReference>